<feature type="region of interest" description="Disordered" evidence="5">
    <location>
        <begin position="1"/>
        <end position="21"/>
    </location>
</feature>
<dbReference type="HOGENOM" id="CLU_076228_1_0_1"/>
<dbReference type="InterPro" id="IPR014756">
    <property type="entry name" value="Ig_E-set"/>
</dbReference>
<protein>
    <submittedName>
        <fullName evidence="6">Rho gdp dissociation inhibitor</fullName>
    </submittedName>
</protein>
<evidence type="ECO:0000256" key="1">
    <source>
        <dbReference type="ARBA" id="ARBA00004496"/>
    </source>
</evidence>
<accession>S3CP78</accession>
<dbReference type="GO" id="GO:0016020">
    <property type="term" value="C:membrane"/>
    <property type="evidence" value="ECO:0007669"/>
    <property type="project" value="TreeGrafter"/>
</dbReference>
<evidence type="ECO:0000256" key="5">
    <source>
        <dbReference type="SAM" id="MobiDB-lite"/>
    </source>
</evidence>
<sequence>MASHEDDIHEEATSGYKLSQPKQSLAEYQQMGVVMVAEAAQTTTSDADMATASQNGGRNGGRHARDGKTGRNRAQWWLLPQTTGWVRTLSRPRLLLLLVDSAAFLFVLVFTPSTTSTANHTPTMSRSRNVSLVMPAPPPPSPHYVVGESGHLVVAAADITELLRLLTDAGDESLQRYKESLGLSGGNDLSDASDPRVCIIHSLAMETSGRDPVIIDLSVPGTEATLKDKPFTIKEGARFTMAATFKVQHEVLSGLRYVQIVKRKGIRVSKDSEMLGSYAPNTDKQPLYTKKFQEDEAPTGMLARGHYVALSSFVDDDKKTHLEFEWSFDIAKDW</sequence>
<comment type="similarity">
    <text evidence="2">Belongs to the Rho GDI family.</text>
</comment>
<evidence type="ECO:0000313" key="6">
    <source>
        <dbReference type="EMBL" id="EPE02400.1"/>
    </source>
</evidence>
<dbReference type="OrthoDB" id="1683373at2759"/>
<dbReference type="eggNOG" id="KOG3205">
    <property type="taxonomic scope" value="Eukaryota"/>
</dbReference>
<dbReference type="SUPFAM" id="SSF81296">
    <property type="entry name" value="E set domains"/>
    <property type="match status" value="1"/>
</dbReference>
<evidence type="ECO:0000256" key="3">
    <source>
        <dbReference type="ARBA" id="ARBA00022468"/>
    </source>
</evidence>
<gene>
    <name evidence="6" type="ORF">F503_00668</name>
</gene>
<dbReference type="Pfam" id="PF02115">
    <property type="entry name" value="Rho_GDI"/>
    <property type="match status" value="1"/>
</dbReference>
<dbReference type="InterPro" id="IPR024792">
    <property type="entry name" value="RhoGDI_dom_sf"/>
</dbReference>
<dbReference type="GO" id="GO:0005094">
    <property type="term" value="F:Rho GDP-dissociation inhibitor activity"/>
    <property type="evidence" value="ECO:0007669"/>
    <property type="project" value="InterPro"/>
</dbReference>
<comment type="subcellular location">
    <subcellularLocation>
        <location evidence="1">Cytoplasm</location>
    </subcellularLocation>
</comment>
<feature type="region of interest" description="Disordered" evidence="5">
    <location>
        <begin position="43"/>
        <end position="69"/>
    </location>
</feature>
<dbReference type="VEuPathDB" id="FungiDB:F503_00668"/>
<evidence type="ECO:0000313" key="7">
    <source>
        <dbReference type="Proteomes" id="UP000016923"/>
    </source>
</evidence>
<dbReference type="InterPro" id="IPR000406">
    <property type="entry name" value="Rho_GDI"/>
</dbReference>
<dbReference type="Proteomes" id="UP000016923">
    <property type="component" value="Unassembled WGS sequence"/>
</dbReference>
<keyword evidence="4" id="KW-0963">Cytoplasm</keyword>
<name>S3CP78_OPHP1</name>
<dbReference type="GO" id="GO:0005096">
    <property type="term" value="F:GTPase activator activity"/>
    <property type="evidence" value="ECO:0007669"/>
    <property type="project" value="UniProtKB-KW"/>
</dbReference>
<dbReference type="STRING" id="1262450.S3CP78"/>
<keyword evidence="7" id="KW-1185">Reference proteome</keyword>
<evidence type="ECO:0000256" key="4">
    <source>
        <dbReference type="ARBA" id="ARBA00022490"/>
    </source>
</evidence>
<dbReference type="PANTHER" id="PTHR10980:SF3">
    <property type="entry name" value="LD16419P"/>
    <property type="match status" value="1"/>
</dbReference>
<dbReference type="FunFam" id="2.70.50.30:FF:000004">
    <property type="entry name" value="Rho GDP-dissociation inhibitor 1"/>
    <property type="match status" value="1"/>
</dbReference>
<dbReference type="GO" id="GO:0005829">
    <property type="term" value="C:cytosol"/>
    <property type="evidence" value="ECO:0007669"/>
    <property type="project" value="TreeGrafter"/>
</dbReference>
<dbReference type="GO" id="GO:0007266">
    <property type="term" value="P:Rho protein signal transduction"/>
    <property type="evidence" value="ECO:0007669"/>
    <property type="project" value="InterPro"/>
</dbReference>
<reference evidence="6 7" key="1">
    <citation type="journal article" date="2013" name="BMC Genomics">
        <title>The genome and transcriptome of the pine saprophyte Ophiostoma piceae, and a comparison with the bark beetle-associated pine pathogen Grosmannia clavigera.</title>
        <authorList>
            <person name="Haridas S."/>
            <person name="Wang Y."/>
            <person name="Lim L."/>
            <person name="Massoumi Alamouti S."/>
            <person name="Jackman S."/>
            <person name="Docking R."/>
            <person name="Robertson G."/>
            <person name="Birol I."/>
            <person name="Bohlmann J."/>
            <person name="Breuil C."/>
        </authorList>
    </citation>
    <scope>NUCLEOTIDE SEQUENCE [LARGE SCALE GENOMIC DNA]</scope>
    <source>
        <strain evidence="6 7">UAMH 11346</strain>
    </source>
</reference>
<dbReference type="PANTHER" id="PTHR10980">
    <property type="entry name" value="RHO GDP-DISSOCIATION INHIBITOR"/>
    <property type="match status" value="1"/>
</dbReference>
<proteinExistence type="inferred from homology"/>
<dbReference type="Gene3D" id="2.70.50.30">
    <property type="entry name" value="Coagulation Factor XIII, subunit A, domain 1"/>
    <property type="match status" value="1"/>
</dbReference>
<evidence type="ECO:0000256" key="2">
    <source>
        <dbReference type="ARBA" id="ARBA00009758"/>
    </source>
</evidence>
<organism evidence="6 7">
    <name type="scientific">Ophiostoma piceae (strain UAMH 11346)</name>
    <name type="common">Sap stain fungus</name>
    <dbReference type="NCBI Taxonomy" id="1262450"/>
    <lineage>
        <taxon>Eukaryota</taxon>
        <taxon>Fungi</taxon>
        <taxon>Dikarya</taxon>
        <taxon>Ascomycota</taxon>
        <taxon>Pezizomycotina</taxon>
        <taxon>Sordariomycetes</taxon>
        <taxon>Sordariomycetidae</taxon>
        <taxon>Ophiostomatales</taxon>
        <taxon>Ophiostomataceae</taxon>
        <taxon>Ophiostoma</taxon>
    </lineage>
</organism>
<keyword evidence="3" id="KW-0343">GTPase activation</keyword>
<feature type="compositionally biased region" description="Low complexity" evidence="5">
    <location>
        <begin position="43"/>
        <end position="54"/>
    </location>
</feature>
<dbReference type="EMBL" id="KE148179">
    <property type="protein sequence ID" value="EPE02400.1"/>
    <property type="molecule type" value="Genomic_DNA"/>
</dbReference>
<dbReference type="AlphaFoldDB" id="S3CP78"/>
<feature type="compositionally biased region" description="Basic and acidic residues" evidence="5">
    <location>
        <begin position="1"/>
        <end position="12"/>
    </location>
</feature>